<accession>F6GSN4</accession>
<dbReference type="GO" id="GO:0046983">
    <property type="term" value="F:protein dimerization activity"/>
    <property type="evidence" value="ECO:0007669"/>
    <property type="project" value="InterPro"/>
</dbReference>
<dbReference type="PaxDb" id="29760-VIT_17s0000g02220.t01"/>
<keyword evidence="6" id="KW-1185">Reference proteome</keyword>
<dbReference type="FunFam" id="6.10.250.3420:FF:000001">
    <property type="entry name" value="Hsc70-interacting protein-like protein"/>
    <property type="match status" value="1"/>
</dbReference>
<dbReference type="Pfam" id="PF18253">
    <property type="entry name" value="HipN"/>
    <property type="match status" value="1"/>
</dbReference>
<evidence type="ECO:0000313" key="6">
    <source>
        <dbReference type="Proteomes" id="UP000009183"/>
    </source>
</evidence>
<feature type="compositionally biased region" description="Basic and acidic residues" evidence="3">
    <location>
        <begin position="24"/>
        <end position="40"/>
    </location>
</feature>
<name>F6GSN4_VITVI</name>
<evidence type="ECO:0000256" key="1">
    <source>
        <dbReference type="ARBA" id="ARBA00022737"/>
    </source>
</evidence>
<protein>
    <recommendedName>
        <fullName evidence="4">Hsp70-interacting protein N-terminal domain-containing protein</fullName>
    </recommendedName>
</protein>
<dbReference type="CDD" id="cd14438">
    <property type="entry name" value="Hip_N"/>
    <property type="match status" value="1"/>
</dbReference>
<dbReference type="Proteomes" id="UP000009183">
    <property type="component" value="Chromosome 17"/>
</dbReference>
<dbReference type="AlphaFoldDB" id="F6GSN4"/>
<dbReference type="InterPro" id="IPR034649">
    <property type="entry name" value="Hip_N"/>
</dbReference>
<reference evidence="6" key="1">
    <citation type="journal article" date="2007" name="Nature">
        <title>The grapevine genome sequence suggests ancestral hexaploidization in major angiosperm phyla.</title>
        <authorList>
            <consortium name="The French-Italian Public Consortium for Grapevine Genome Characterization."/>
            <person name="Jaillon O."/>
            <person name="Aury J.-M."/>
            <person name="Noel B."/>
            <person name="Policriti A."/>
            <person name="Clepet C."/>
            <person name="Casagrande A."/>
            <person name="Choisne N."/>
            <person name="Aubourg S."/>
            <person name="Vitulo N."/>
            <person name="Jubin C."/>
            <person name="Vezzi A."/>
            <person name="Legeai F."/>
            <person name="Hugueney P."/>
            <person name="Dasilva C."/>
            <person name="Horner D."/>
            <person name="Mica E."/>
            <person name="Jublot D."/>
            <person name="Poulain J."/>
            <person name="Bruyere C."/>
            <person name="Billault A."/>
            <person name="Segurens B."/>
            <person name="Gouyvenoux M."/>
            <person name="Ugarte E."/>
            <person name="Cattonaro F."/>
            <person name="Anthouard V."/>
            <person name="Vico V."/>
            <person name="Del Fabbro C."/>
            <person name="Alaux M."/>
            <person name="Di Gaspero G."/>
            <person name="Dumas V."/>
            <person name="Felice N."/>
            <person name="Paillard S."/>
            <person name="Juman I."/>
            <person name="Moroldo M."/>
            <person name="Scalabrin S."/>
            <person name="Canaguier A."/>
            <person name="Le Clainche I."/>
            <person name="Malacrida G."/>
            <person name="Durand E."/>
            <person name="Pesole G."/>
            <person name="Laucou V."/>
            <person name="Chatelet P."/>
            <person name="Merdinoglu D."/>
            <person name="Delledonne M."/>
            <person name="Pezzotti M."/>
            <person name="Lecharny A."/>
            <person name="Scarpelli C."/>
            <person name="Artiguenave F."/>
            <person name="Pe M.E."/>
            <person name="Valle G."/>
            <person name="Morgante M."/>
            <person name="Caboche M."/>
            <person name="Adam-Blondon A.-F."/>
            <person name="Weissenbach J."/>
            <person name="Quetier F."/>
            <person name="Wincker P."/>
        </authorList>
    </citation>
    <scope>NUCLEOTIDE SEQUENCE [LARGE SCALE GENOMIC DNA]</scope>
    <source>
        <strain evidence="6">cv. Pinot noir / PN40024</strain>
    </source>
</reference>
<dbReference type="HOGENOM" id="CLU_2417667_0_0_1"/>
<evidence type="ECO:0000313" key="5">
    <source>
        <dbReference type="EMBL" id="CCB43289.1"/>
    </source>
</evidence>
<keyword evidence="1" id="KW-0677">Repeat</keyword>
<evidence type="ECO:0000256" key="2">
    <source>
        <dbReference type="ARBA" id="ARBA00022803"/>
    </source>
</evidence>
<dbReference type="InParanoid" id="F6GSN4"/>
<organism evidence="5 6">
    <name type="scientific">Vitis vinifera</name>
    <name type="common">Grape</name>
    <dbReference type="NCBI Taxonomy" id="29760"/>
    <lineage>
        <taxon>Eukaryota</taxon>
        <taxon>Viridiplantae</taxon>
        <taxon>Streptophyta</taxon>
        <taxon>Embryophyta</taxon>
        <taxon>Tracheophyta</taxon>
        <taxon>Spermatophyta</taxon>
        <taxon>Magnoliopsida</taxon>
        <taxon>eudicotyledons</taxon>
        <taxon>Gunneridae</taxon>
        <taxon>Pentapetalae</taxon>
        <taxon>rosids</taxon>
        <taxon>Vitales</taxon>
        <taxon>Vitaceae</taxon>
        <taxon>Viteae</taxon>
        <taxon>Vitis</taxon>
    </lineage>
</organism>
<dbReference type="STRING" id="29760.F6GSN4"/>
<evidence type="ECO:0000259" key="4">
    <source>
        <dbReference type="Pfam" id="PF18253"/>
    </source>
</evidence>
<feature type="compositionally biased region" description="Polar residues" evidence="3">
    <location>
        <begin position="1"/>
        <end position="21"/>
    </location>
</feature>
<feature type="region of interest" description="Disordered" evidence="3">
    <location>
        <begin position="1"/>
        <end position="40"/>
    </location>
</feature>
<evidence type="ECO:0000256" key="3">
    <source>
        <dbReference type="SAM" id="MobiDB-lite"/>
    </source>
</evidence>
<dbReference type="PANTHER" id="PTHR45883">
    <property type="entry name" value="HSC70-INTERACTING PROTEIN"/>
    <property type="match status" value="1"/>
</dbReference>
<proteinExistence type="predicted"/>
<dbReference type="ExpressionAtlas" id="F6GSN4">
    <property type="expression patterns" value="baseline and differential"/>
</dbReference>
<gene>
    <name evidence="5" type="ordered locus">VIT_17s0000g02220</name>
</gene>
<dbReference type="OrthoDB" id="2121326at2759"/>
<dbReference type="PANTHER" id="PTHR45883:SF7">
    <property type="entry name" value="TPR REPEAT-CONTAINING THIOREDOXIN TDX"/>
    <property type="match status" value="1"/>
</dbReference>
<dbReference type="Gene3D" id="6.10.250.3420">
    <property type="match status" value="1"/>
</dbReference>
<feature type="domain" description="Hsp70-interacting protein N-terminal" evidence="4">
    <location>
        <begin position="39"/>
        <end position="80"/>
    </location>
</feature>
<keyword evidence="2" id="KW-0802">TPR repeat</keyword>
<sequence length="92" mass="10539">MENTSGSHTTAAPPLSKQNPRGFQRKEERESETEREAMDDAKISELKQFVNSVKSDPSILYNPSLSFFKSYLQSLGARIPEKPRTFLYFFCT</sequence>
<dbReference type="EMBL" id="FN594950">
    <property type="protein sequence ID" value="CCB43289.1"/>
    <property type="molecule type" value="Genomic_DNA"/>
</dbReference>